<accession>A0AAD3XDG5</accession>
<gene>
    <name evidence="1" type="ORF">Nepgr_003204</name>
</gene>
<name>A0AAD3XDG5_NEPGR</name>
<keyword evidence="2" id="KW-1185">Reference proteome</keyword>
<evidence type="ECO:0000313" key="1">
    <source>
        <dbReference type="EMBL" id="GMH01365.1"/>
    </source>
</evidence>
<evidence type="ECO:0000313" key="2">
    <source>
        <dbReference type="Proteomes" id="UP001279734"/>
    </source>
</evidence>
<sequence length="139" mass="16063">MHPMVVALVSVQFFPLEIHDDLLMYKARVPKSWGISTVAIRKSRDIQFCAAWAGLSLPVLVDSDNVVFLATKMRTSCKRTNLLMALHSFIIPTEICVENWPYRTCYSDVITSLRPAQYWVLTKYFKLYQNLELGIYQVL</sequence>
<organism evidence="1 2">
    <name type="scientific">Nepenthes gracilis</name>
    <name type="common">Slender pitcher plant</name>
    <dbReference type="NCBI Taxonomy" id="150966"/>
    <lineage>
        <taxon>Eukaryota</taxon>
        <taxon>Viridiplantae</taxon>
        <taxon>Streptophyta</taxon>
        <taxon>Embryophyta</taxon>
        <taxon>Tracheophyta</taxon>
        <taxon>Spermatophyta</taxon>
        <taxon>Magnoliopsida</taxon>
        <taxon>eudicotyledons</taxon>
        <taxon>Gunneridae</taxon>
        <taxon>Pentapetalae</taxon>
        <taxon>Caryophyllales</taxon>
        <taxon>Nepenthaceae</taxon>
        <taxon>Nepenthes</taxon>
    </lineage>
</organism>
<comment type="caution">
    <text evidence="1">The sequence shown here is derived from an EMBL/GenBank/DDBJ whole genome shotgun (WGS) entry which is preliminary data.</text>
</comment>
<reference evidence="1" key="1">
    <citation type="submission" date="2023-05" db="EMBL/GenBank/DDBJ databases">
        <title>Nepenthes gracilis genome sequencing.</title>
        <authorList>
            <person name="Fukushima K."/>
        </authorList>
    </citation>
    <scope>NUCLEOTIDE SEQUENCE</scope>
    <source>
        <strain evidence="1">SING2019-196</strain>
    </source>
</reference>
<proteinExistence type="predicted"/>
<dbReference type="AlphaFoldDB" id="A0AAD3XDG5"/>
<dbReference type="EMBL" id="BSYO01000002">
    <property type="protein sequence ID" value="GMH01365.1"/>
    <property type="molecule type" value="Genomic_DNA"/>
</dbReference>
<protein>
    <submittedName>
        <fullName evidence="1">Uncharacterized protein</fullName>
    </submittedName>
</protein>
<dbReference type="Proteomes" id="UP001279734">
    <property type="component" value="Unassembled WGS sequence"/>
</dbReference>